<dbReference type="Proteomes" id="UP000501669">
    <property type="component" value="Chromosome"/>
</dbReference>
<name>A0A7Z3GYC3_PSEFL</name>
<organism evidence="1 2">
    <name type="scientific">Pseudomonas fluorescens</name>
    <dbReference type="NCBI Taxonomy" id="294"/>
    <lineage>
        <taxon>Bacteria</taxon>
        <taxon>Pseudomonadati</taxon>
        <taxon>Pseudomonadota</taxon>
        <taxon>Gammaproteobacteria</taxon>
        <taxon>Pseudomonadales</taxon>
        <taxon>Pseudomonadaceae</taxon>
        <taxon>Pseudomonas</taxon>
    </lineage>
</organism>
<evidence type="ECO:0000313" key="2">
    <source>
        <dbReference type="Proteomes" id="UP000501669"/>
    </source>
</evidence>
<protein>
    <submittedName>
        <fullName evidence="1">Uncharacterized protein</fullName>
    </submittedName>
</protein>
<accession>A0A7Z3GYC3</accession>
<proteinExistence type="predicted"/>
<dbReference type="RefSeq" id="WP_169428936.1">
    <property type="nucleotide sequence ID" value="NZ_CP027561.1"/>
</dbReference>
<gene>
    <name evidence="1" type="ORF">C6Y56_04800</name>
</gene>
<dbReference type="EMBL" id="CP027561">
    <property type="protein sequence ID" value="QJP93940.1"/>
    <property type="molecule type" value="Genomic_DNA"/>
</dbReference>
<reference evidence="1 2" key="1">
    <citation type="submission" date="2018-03" db="EMBL/GenBank/DDBJ databases">
        <title>Complete genome sequence of Pseudomonas fluorescens sp. G7.</title>
        <authorList>
            <person name="Gao C.-H."/>
            <person name="Li Z."/>
            <person name="Cai P."/>
        </authorList>
    </citation>
    <scope>NUCLEOTIDE SEQUENCE [LARGE SCALE GENOMIC DNA]</scope>
    <source>
        <strain evidence="1 2">G7</strain>
    </source>
</reference>
<dbReference type="AlphaFoldDB" id="A0A7Z3GYC3"/>
<sequence length="159" mass="18022">MAEEKLWEEGFEGVTPGRHQTLKLAHFDIELKTTWGTADVPLNCRSATPTETDAGFLGNVLEFSGDSMSEGVRAQMKVTLKSEERILRIRCKLISTFNAVVQIFNQDGRFVDEINVSDGQFDYSIRDSQWDSIGWLSMFYTLDYSGPTVDGFEGYTWKV</sequence>
<evidence type="ECO:0000313" key="1">
    <source>
        <dbReference type="EMBL" id="QJP93940.1"/>
    </source>
</evidence>